<accession>A0AAE3R6Y7</accession>
<name>A0AAE3R6Y7_9BACT</name>
<proteinExistence type="predicted"/>
<organism evidence="2 3">
    <name type="scientific">Xanthocytophaga agilis</name>
    <dbReference type="NCBI Taxonomy" id="3048010"/>
    <lineage>
        <taxon>Bacteria</taxon>
        <taxon>Pseudomonadati</taxon>
        <taxon>Bacteroidota</taxon>
        <taxon>Cytophagia</taxon>
        <taxon>Cytophagales</taxon>
        <taxon>Rhodocytophagaceae</taxon>
        <taxon>Xanthocytophaga</taxon>
    </lineage>
</organism>
<dbReference type="RefSeq" id="WP_314511495.1">
    <property type="nucleotide sequence ID" value="NZ_JASJOU010000004.1"/>
</dbReference>
<keyword evidence="1" id="KW-0175">Coiled coil</keyword>
<evidence type="ECO:0000313" key="3">
    <source>
        <dbReference type="Proteomes" id="UP001232063"/>
    </source>
</evidence>
<sequence length="785" mass="82311">MAQISGITVGIDGDLSGLNQAIAEMGQRLGGLEKHVEKLGKTAGGLDDVFKGITGAFTGLFALDKLTELGGEVLDVTTEFQKLQAVLTNTLGSQEAGAIAFAKISDFAAQTNFSVLELTDSFTKLANRNVNATTQQLQAMADVANSLGKPLESLTEAILDVSNTERWNELGIKVSKAGDRITASFKGQTVSAKATEQGALDLVTAIGKFDGVAGSTAAVSKTLGGSISNLGDTIDSLFFTIGNNLSGPGQGLINFFSEALKGANKLLTSNQELAKQAALKELGRDAEAFTKEIEEQAKVYQKAGDSAEEARKKAEQFLAQDAQNQVARYSAQIEDLNGKLQKVNALYDESTLKAVGLPNSTGDDLQVQIEKANGELLRFQRRIDMINKTGDFAVKVPVEVDSNAKKLQEEIAKIYSDVFDKLEVANSKESLFGDQFQLGAERVKILESGINSLLEKGLKPTSAEVKNLIALLEQAENMSLIVSSLKPNNTLNPNPGGANPSGIFTGAPLTPEIDIDPLIGYEQQLKLTREQAELLEQAAQNTGIGISQLGAGFIASGKSLNEYLDDLGRLSQLASMLSDPFAGIIVSLQDLQMQFEQSGLSMDEFVEKTLVLEEAKQQFDQLFKSLATSAAQGLGDVAANLASGSDDAITVVRKFLAGIASQLAVGLIAIGTPMLFTPTTAGAGALYIAAGVALKAIAGALGGAGGGSLGAGGGKPTVSTGFSNEDAGVATKQDRTNVQVASATNVQGSTISRLFISGEFELVGGLQTLLLRLRETEGKLDKVGG</sequence>
<dbReference type="AlphaFoldDB" id="A0AAE3R6Y7"/>
<comment type="caution">
    <text evidence="2">The sequence shown here is derived from an EMBL/GenBank/DDBJ whole genome shotgun (WGS) entry which is preliminary data.</text>
</comment>
<gene>
    <name evidence="2" type="ORF">QNI22_14285</name>
</gene>
<evidence type="ECO:0000256" key="1">
    <source>
        <dbReference type="SAM" id="Coils"/>
    </source>
</evidence>
<protein>
    <submittedName>
        <fullName evidence="2">Uncharacterized protein</fullName>
    </submittedName>
</protein>
<dbReference type="Proteomes" id="UP001232063">
    <property type="component" value="Unassembled WGS sequence"/>
</dbReference>
<feature type="coiled-coil region" evidence="1">
    <location>
        <begin position="279"/>
        <end position="389"/>
    </location>
</feature>
<evidence type="ECO:0000313" key="2">
    <source>
        <dbReference type="EMBL" id="MDJ1501832.1"/>
    </source>
</evidence>
<reference evidence="2" key="1">
    <citation type="submission" date="2023-05" db="EMBL/GenBank/DDBJ databases">
        <authorList>
            <person name="Zhang X."/>
        </authorList>
    </citation>
    <scope>NUCLEOTIDE SEQUENCE</scope>
    <source>
        <strain evidence="2">BD1B2-1</strain>
    </source>
</reference>
<dbReference type="EMBL" id="JASJOU010000004">
    <property type="protein sequence ID" value="MDJ1501832.1"/>
    <property type="molecule type" value="Genomic_DNA"/>
</dbReference>
<keyword evidence="3" id="KW-1185">Reference proteome</keyword>